<dbReference type="PANTHER" id="PTHR47434:SF2">
    <property type="entry name" value="PROTEIN PTST HOMOLOG 3, CHLOROPLASTIC"/>
    <property type="match status" value="1"/>
</dbReference>
<organism evidence="3 4">
    <name type="scientific">Amborella trichopoda</name>
    <dbReference type="NCBI Taxonomy" id="13333"/>
    <lineage>
        <taxon>Eukaryota</taxon>
        <taxon>Viridiplantae</taxon>
        <taxon>Streptophyta</taxon>
        <taxon>Embryophyta</taxon>
        <taxon>Tracheophyta</taxon>
        <taxon>Spermatophyta</taxon>
        <taxon>Magnoliopsida</taxon>
        <taxon>Amborellales</taxon>
        <taxon>Amborellaceae</taxon>
        <taxon>Amborella</taxon>
    </lineage>
</organism>
<dbReference type="GO" id="GO:0019252">
    <property type="term" value="P:starch biosynthetic process"/>
    <property type="evidence" value="ECO:0000318"/>
    <property type="project" value="GO_Central"/>
</dbReference>
<evidence type="ECO:0000256" key="1">
    <source>
        <dbReference type="SAM" id="Coils"/>
    </source>
</evidence>
<keyword evidence="1" id="KW-0175">Coiled coil</keyword>
<evidence type="ECO:0000256" key="2">
    <source>
        <dbReference type="SAM" id="MobiDB-lite"/>
    </source>
</evidence>
<gene>
    <name evidence="3" type="ORF">AMTR_s00076p00181180</name>
</gene>
<dbReference type="GO" id="GO:0009507">
    <property type="term" value="C:chloroplast"/>
    <property type="evidence" value="ECO:0000318"/>
    <property type="project" value="GO_Central"/>
</dbReference>
<dbReference type="Proteomes" id="UP000017836">
    <property type="component" value="Unassembled WGS sequence"/>
</dbReference>
<dbReference type="PANTHER" id="PTHR47434">
    <property type="entry name" value="PROTEIN PTST HOMOLOG 3, CHLOROPLASTIC"/>
    <property type="match status" value="1"/>
</dbReference>
<keyword evidence="4" id="KW-1185">Reference proteome</keyword>
<dbReference type="CDD" id="cd02859">
    <property type="entry name" value="E_set_AMPKbeta_like_N"/>
    <property type="match status" value="1"/>
</dbReference>
<dbReference type="Gramene" id="ERN04704">
    <property type="protein sequence ID" value="ERN04704"/>
    <property type="gene ID" value="AMTR_s00076p00181180"/>
</dbReference>
<dbReference type="SUPFAM" id="SSF81296">
    <property type="entry name" value="E set domains"/>
    <property type="match status" value="1"/>
</dbReference>
<dbReference type="AlphaFoldDB" id="W1PAL7"/>
<proteinExistence type="predicted"/>
<feature type="region of interest" description="Disordered" evidence="2">
    <location>
        <begin position="284"/>
        <end position="315"/>
    </location>
</feature>
<dbReference type="InterPro" id="IPR013783">
    <property type="entry name" value="Ig-like_fold"/>
</dbReference>
<dbReference type="EMBL" id="KI394182">
    <property type="protein sequence ID" value="ERN04704.1"/>
    <property type="molecule type" value="Genomic_DNA"/>
</dbReference>
<evidence type="ECO:0000313" key="4">
    <source>
        <dbReference type="Proteomes" id="UP000017836"/>
    </source>
</evidence>
<feature type="coiled-coil region" evidence="1">
    <location>
        <begin position="320"/>
        <end position="354"/>
    </location>
</feature>
<dbReference type="OMA" id="GWHHPIK"/>
<sequence length="467" mass="51889">MAAVGLCQAPAFTIALPKKEAPFRSLSPAFQYCKCGWNPIRASALSDNASRGSRKPKARKSVKSNIDLCKELQDFITMAGLPSSHIPSMKELSQFGRQDLANIVRRRGYKLITMLLTEFRETNINSETDSEENIEESSENQFPGREALLGNFSDGVSTISSEDFSVENRLSSHIGVSPQVRISQFSETESSINSHLHEKASTFIQTSELETAEEALDTRDSGICDNLELSIGSSDAGRSKSHNELFDECLVESTFPINEDAARKANQTTSDGKQESVSLIASELYTPRKQSLPSDRPKDNGFIGNDVATEPWDRDSQDEIDRLKALLSQKELELLKLKQQIESEKATLTSFETKSTTEIDNAKRLITEMDAILHVADGNLSGLKEVQIEYWGNAGIVEVAGSFNGWQLWIKMQPDSSPEITNKRRSRVTMKWSAILWLYPGIYEFARGLKIPADNVKVASYKSTALV</sequence>
<evidence type="ECO:0008006" key="5">
    <source>
        <dbReference type="Google" id="ProtNLM"/>
    </source>
</evidence>
<reference evidence="4" key="1">
    <citation type="journal article" date="2013" name="Science">
        <title>The Amborella genome and the evolution of flowering plants.</title>
        <authorList>
            <consortium name="Amborella Genome Project"/>
        </authorList>
    </citation>
    <scope>NUCLEOTIDE SEQUENCE [LARGE SCALE GENOMIC DNA]</scope>
</reference>
<dbReference type="InterPro" id="IPR014756">
    <property type="entry name" value="Ig_E-set"/>
</dbReference>
<protein>
    <recommendedName>
        <fullName evidence="5">AMP-activated protein kinase glycogen-binding domain-containing protein</fullName>
    </recommendedName>
</protein>
<dbReference type="HOGENOM" id="CLU_040252_0_0_1"/>
<name>W1PAL7_AMBTC</name>
<accession>W1PAL7</accession>
<dbReference type="Gene3D" id="2.60.40.10">
    <property type="entry name" value="Immunoglobulins"/>
    <property type="match status" value="1"/>
</dbReference>
<evidence type="ECO:0000313" key="3">
    <source>
        <dbReference type="EMBL" id="ERN04704.1"/>
    </source>
</evidence>
<dbReference type="eggNOG" id="ENOG502QQZV">
    <property type="taxonomic scope" value="Eukaryota"/>
</dbReference>